<dbReference type="PIRSF" id="PIRSF019313">
    <property type="entry name" value="UCP019313"/>
    <property type="match status" value="1"/>
</dbReference>
<dbReference type="GO" id="GO:0051301">
    <property type="term" value="P:cell division"/>
    <property type="evidence" value="ECO:0007669"/>
    <property type="project" value="UniProtKB-KW"/>
</dbReference>
<gene>
    <name evidence="1" type="primary">sepF</name>
    <name evidence="1" type="ORF">EGH25_11290</name>
</gene>
<dbReference type="Pfam" id="PF04472">
    <property type="entry name" value="SepF"/>
    <property type="match status" value="1"/>
</dbReference>
<reference evidence="1" key="1">
    <citation type="submission" date="2022-09" db="EMBL/GenBank/DDBJ databases">
        <title>Haloadaptaus new haloarchaeum isolated from saline soil.</title>
        <authorList>
            <person name="Duran-Viseras A."/>
            <person name="Sanchez-Porro C."/>
            <person name="Ventosa A."/>
        </authorList>
    </citation>
    <scope>NUCLEOTIDE SEQUENCE</scope>
    <source>
        <strain evidence="1">F3-133</strain>
    </source>
</reference>
<dbReference type="InterPro" id="IPR012426">
    <property type="entry name" value="SepF_arc"/>
</dbReference>
<keyword evidence="1" id="KW-0131">Cell cycle</keyword>
<dbReference type="AlphaFoldDB" id="A0A9Q4GIJ4"/>
<evidence type="ECO:0000313" key="1">
    <source>
        <dbReference type="EMBL" id="MCX2819935.1"/>
    </source>
</evidence>
<keyword evidence="2" id="KW-1185">Reference proteome</keyword>
<protein>
    <submittedName>
        <fullName evidence="1">Cell division protein SepF</fullName>
    </submittedName>
</protein>
<proteinExistence type="predicted"/>
<dbReference type="InterPro" id="IPR038594">
    <property type="entry name" value="SepF-like_sf"/>
</dbReference>
<accession>A0A9Q4GIJ4</accession>
<dbReference type="EMBL" id="RKLV01000014">
    <property type="protein sequence ID" value="MCX2819935.1"/>
    <property type="molecule type" value="Genomic_DNA"/>
</dbReference>
<organism evidence="1 2">
    <name type="scientific">Halorutilus salinus</name>
    <dbReference type="NCBI Taxonomy" id="2487751"/>
    <lineage>
        <taxon>Archaea</taxon>
        <taxon>Methanobacteriati</taxon>
        <taxon>Methanobacteriota</taxon>
        <taxon>Stenosarchaea group</taxon>
        <taxon>Halobacteria</taxon>
        <taxon>Halorutilales</taxon>
        <taxon>Halorutilaceae</taxon>
        <taxon>Halorutilus</taxon>
    </lineage>
</organism>
<sequence length="120" mass="13561">MSIVEKILGQGNRRTADEYEELDLEKYEDEVASPEVRRHVHIAELRGQEGVMDVKDLVYDGDIVLADISHFASNDKRFESLMEEFRKVADEVGGDIVQKGDDQVIITPGSIAVSREKITR</sequence>
<dbReference type="Proteomes" id="UP001149411">
    <property type="component" value="Unassembled WGS sequence"/>
</dbReference>
<dbReference type="Gene3D" id="3.30.110.150">
    <property type="entry name" value="SepF-like protein"/>
    <property type="match status" value="1"/>
</dbReference>
<dbReference type="RefSeq" id="WP_266088643.1">
    <property type="nucleotide sequence ID" value="NZ_RKLV01000014.1"/>
</dbReference>
<comment type="caution">
    <text evidence="1">The sequence shown here is derived from an EMBL/GenBank/DDBJ whole genome shotgun (WGS) entry which is preliminary data.</text>
</comment>
<keyword evidence="1" id="KW-0132">Cell division</keyword>
<dbReference type="InterPro" id="IPR007561">
    <property type="entry name" value="Cell_div_SepF/SepF-rel"/>
</dbReference>
<evidence type="ECO:0000313" key="2">
    <source>
        <dbReference type="Proteomes" id="UP001149411"/>
    </source>
</evidence>
<name>A0A9Q4GIJ4_9EURY</name>